<organism evidence="1 2">
    <name type="scientific">Malus baccata</name>
    <name type="common">Siberian crab apple</name>
    <name type="synonym">Pyrus baccata</name>
    <dbReference type="NCBI Taxonomy" id="106549"/>
    <lineage>
        <taxon>Eukaryota</taxon>
        <taxon>Viridiplantae</taxon>
        <taxon>Streptophyta</taxon>
        <taxon>Embryophyta</taxon>
        <taxon>Tracheophyta</taxon>
        <taxon>Spermatophyta</taxon>
        <taxon>Magnoliopsida</taxon>
        <taxon>eudicotyledons</taxon>
        <taxon>Gunneridae</taxon>
        <taxon>Pentapetalae</taxon>
        <taxon>rosids</taxon>
        <taxon>fabids</taxon>
        <taxon>Rosales</taxon>
        <taxon>Rosaceae</taxon>
        <taxon>Amygdaloideae</taxon>
        <taxon>Maleae</taxon>
        <taxon>Malus</taxon>
    </lineage>
</organism>
<name>A0A540NL91_MALBA</name>
<keyword evidence="2" id="KW-1185">Reference proteome</keyword>
<proteinExistence type="predicted"/>
<accession>A0A540NL91</accession>
<dbReference type="EMBL" id="VIEB01000030">
    <property type="protein sequence ID" value="TQE11413.1"/>
    <property type="molecule type" value="Genomic_DNA"/>
</dbReference>
<comment type="caution">
    <text evidence="1">The sequence shown here is derived from an EMBL/GenBank/DDBJ whole genome shotgun (WGS) entry which is preliminary data.</text>
</comment>
<reference evidence="1 2" key="1">
    <citation type="journal article" date="2019" name="G3 (Bethesda)">
        <title>Sequencing of a Wild Apple (Malus baccata) Genome Unravels the Differences Between Cultivated and Wild Apple Species Regarding Disease Resistance and Cold Tolerance.</title>
        <authorList>
            <person name="Chen X."/>
        </authorList>
    </citation>
    <scope>NUCLEOTIDE SEQUENCE [LARGE SCALE GENOMIC DNA]</scope>
    <source>
        <strain evidence="2">cv. Shandingzi</strain>
        <tissue evidence="1">Leaves</tissue>
    </source>
</reference>
<dbReference type="Proteomes" id="UP000315295">
    <property type="component" value="Unassembled WGS sequence"/>
</dbReference>
<protein>
    <submittedName>
        <fullName evidence="1">Uncharacterized protein</fullName>
    </submittedName>
</protein>
<evidence type="ECO:0000313" key="1">
    <source>
        <dbReference type="EMBL" id="TQE11413.1"/>
    </source>
</evidence>
<sequence length="79" mass="9237">MSQSAYIILTCFSQISSCPFLERYEYLADTSLHHFEMMIGTTKISSCPFLEHPERLANTTLQYSEKMTGRRKNSFWAFL</sequence>
<gene>
    <name evidence="1" type="ORF">C1H46_002976</name>
</gene>
<dbReference type="AlphaFoldDB" id="A0A540NL91"/>
<evidence type="ECO:0000313" key="2">
    <source>
        <dbReference type="Proteomes" id="UP000315295"/>
    </source>
</evidence>